<dbReference type="InterPro" id="IPR036812">
    <property type="entry name" value="NAD(P)_OxRdtase_dom_sf"/>
</dbReference>
<evidence type="ECO:0000313" key="3">
    <source>
        <dbReference type="Proteomes" id="UP001138997"/>
    </source>
</evidence>
<dbReference type="EMBL" id="JAJOMB010000029">
    <property type="protein sequence ID" value="MCD5316412.1"/>
    <property type="molecule type" value="Genomic_DNA"/>
</dbReference>
<dbReference type="CDD" id="cd19152">
    <property type="entry name" value="AKR_AKR15A"/>
    <property type="match status" value="1"/>
</dbReference>
<keyword evidence="3" id="KW-1185">Reference proteome</keyword>
<dbReference type="Pfam" id="PF00248">
    <property type="entry name" value="Aldo_ket_red"/>
    <property type="match status" value="1"/>
</dbReference>
<dbReference type="PANTHER" id="PTHR42686:SF1">
    <property type="entry name" value="GH17980P-RELATED"/>
    <property type="match status" value="1"/>
</dbReference>
<proteinExistence type="predicted"/>
<dbReference type="Proteomes" id="UP001138997">
    <property type="component" value="Unassembled WGS sequence"/>
</dbReference>
<dbReference type="InterPro" id="IPR020471">
    <property type="entry name" value="AKR"/>
</dbReference>
<dbReference type="RefSeq" id="WP_231449260.1">
    <property type="nucleotide sequence ID" value="NZ_JAJOMB010000029.1"/>
</dbReference>
<dbReference type="Gene3D" id="3.20.20.100">
    <property type="entry name" value="NADP-dependent oxidoreductase domain"/>
    <property type="match status" value="1"/>
</dbReference>
<dbReference type="InterPro" id="IPR023210">
    <property type="entry name" value="NADP_OxRdtase_dom"/>
</dbReference>
<gene>
    <name evidence="2" type="ORF">LR394_36505</name>
</gene>
<dbReference type="PANTHER" id="PTHR42686">
    <property type="entry name" value="GH17980P-RELATED"/>
    <property type="match status" value="1"/>
</dbReference>
<evidence type="ECO:0000259" key="1">
    <source>
        <dbReference type="Pfam" id="PF00248"/>
    </source>
</evidence>
<protein>
    <submittedName>
        <fullName evidence="2">Aldo/keto reductase</fullName>
    </submittedName>
</protein>
<name>A0A9X1NK16_9ACTN</name>
<evidence type="ECO:0000313" key="2">
    <source>
        <dbReference type="EMBL" id="MCD5316412.1"/>
    </source>
</evidence>
<comment type="caution">
    <text evidence="2">The sequence shown here is derived from an EMBL/GenBank/DDBJ whole genome shotgun (WGS) entry which is preliminary data.</text>
</comment>
<dbReference type="GO" id="GO:0016491">
    <property type="term" value="F:oxidoreductase activity"/>
    <property type="evidence" value="ECO:0007669"/>
    <property type="project" value="InterPro"/>
</dbReference>
<dbReference type="GO" id="GO:0005829">
    <property type="term" value="C:cytosol"/>
    <property type="evidence" value="ECO:0007669"/>
    <property type="project" value="TreeGrafter"/>
</dbReference>
<organism evidence="2 3">
    <name type="scientific">Kineosporia babensis</name>
    <dbReference type="NCBI Taxonomy" id="499548"/>
    <lineage>
        <taxon>Bacteria</taxon>
        <taxon>Bacillati</taxon>
        <taxon>Actinomycetota</taxon>
        <taxon>Actinomycetes</taxon>
        <taxon>Kineosporiales</taxon>
        <taxon>Kineosporiaceae</taxon>
        <taxon>Kineosporia</taxon>
    </lineage>
</organism>
<feature type="domain" description="NADP-dependent oxidoreductase" evidence="1">
    <location>
        <begin position="6"/>
        <end position="300"/>
    </location>
</feature>
<dbReference type="SUPFAM" id="SSF51430">
    <property type="entry name" value="NAD(P)-linked oxidoreductase"/>
    <property type="match status" value="1"/>
</dbReference>
<accession>A0A9X1NK16</accession>
<dbReference type="AlphaFoldDB" id="A0A9X1NK16"/>
<sequence length="312" mass="33892">MLPQNRLGFGSAAIGNLYTTVDPSTAQQAVETAWENGIRYFDTAPHYGLGLAEKRLGAALAQYPRDDYVLSSKVGRLLVPAHQRSAVEHGFEVDEPLRRVWDFSRDGVLRSIEQSLTRLSTDRLDIVYLHDPDDHWPQAVGEAAPALAGLRDQGVIRAFGAGMNQSAMLTRFVRETSVDVVLLAGRLTLLDSSATKDLLPAAREHDVTVVAAGVFNSGLLARPRPAQNAKYDYVQAPAELITRARAIADVCTTHGVTLPEAAIAYPLRFSEVTSVLLGMRSPTEVTENVRCYEVSVPEALWEDLAGKGLTGA</sequence>
<reference evidence="2" key="1">
    <citation type="submission" date="2021-11" db="EMBL/GenBank/DDBJ databases">
        <title>Streptomyces corallinus and Kineosporia corallina sp. nov., two new coral-derived marine actinobacteria.</title>
        <authorList>
            <person name="Buangrab K."/>
            <person name="Sutthacheep M."/>
            <person name="Yeemin T."/>
            <person name="Harunari E."/>
            <person name="Igarashi Y."/>
            <person name="Sripreechasak P."/>
            <person name="Kanchanasin P."/>
            <person name="Tanasupawat S."/>
            <person name="Phongsopitanun W."/>
        </authorList>
    </citation>
    <scope>NUCLEOTIDE SEQUENCE</scope>
    <source>
        <strain evidence="2">JCM 31032</strain>
    </source>
</reference>